<keyword evidence="2" id="KW-1185">Reference proteome</keyword>
<dbReference type="GO" id="GO:0009507">
    <property type="term" value="C:chloroplast"/>
    <property type="evidence" value="ECO:0007669"/>
    <property type="project" value="TreeGrafter"/>
</dbReference>
<reference evidence="1 2" key="1">
    <citation type="submission" date="2024-01" db="EMBL/GenBank/DDBJ databases">
        <authorList>
            <person name="Waweru B."/>
        </authorList>
    </citation>
    <scope>NUCLEOTIDE SEQUENCE [LARGE SCALE GENOMIC DNA]</scope>
</reference>
<evidence type="ECO:0000313" key="2">
    <source>
        <dbReference type="Proteomes" id="UP001314170"/>
    </source>
</evidence>
<dbReference type="PANTHER" id="PTHR43834">
    <property type="entry name" value="GTPASE DER"/>
    <property type="match status" value="1"/>
</dbReference>
<comment type="caution">
    <text evidence="1">The sequence shown here is derived from an EMBL/GenBank/DDBJ whole genome shotgun (WGS) entry which is preliminary data.</text>
</comment>
<dbReference type="AlphaFoldDB" id="A0AAV1RIW2"/>
<accession>A0AAV1RIW2</accession>
<organism evidence="1 2">
    <name type="scientific">Dovyalis caffra</name>
    <dbReference type="NCBI Taxonomy" id="77055"/>
    <lineage>
        <taxon>Eukaryota</taxon>
        <taxon>Viridiplantae</taxon>
        <taxon>Streptophyta</taxon>
        <taxon>Embryophyta</taxon>
        <taxon>Tracheophyta</taxon>
        <taxon>Spermatophyta</taxon>
        <taxon>Magnoliopsida</taxon>
        <taxon>eudicotyledons</taxon>
        <taxon>Gunneridae</taxon>
        <taxon>Pentapetalae</taxon>
        <taxon>rosids</taxon>
        <taxon>fabids</taxon>
        <taxon>Malpighiales</taxon>
        <taxon>Salicaceae</taxon>
        <taxon>Flacourtieae</taxon>
        <taxon>Dovyalis</taxon>
    </lineage>
</organism>
<protein>
    <submittedName>
        <fullName evidence="1">Uncharacterized protein</fullName>
    </submittedName>
</protein>
<name>A0AAV1RIW2_9ROSI</name>
<gene>
    <name evidence="1" type="ORF">DCAF_LOCUS10691</name>
</gene>
<dbReference type="PANTHER" id="PTHR43834:SF2">
    <property type="entry name" value="GTPASE DER"/>
    <property type="match status" value="1"/>
</dbReference>
<dbReference type="Proteomes" id="UP001314170">
    <property type="component" value="Unassembled WGS sequence"/>
</dbReference>
<sequence>MVVDTGGVVTISISQANVMEYLAIPIIIGMNGISLTLREATVVRIPLMIEKQATTVVEESSVIIFLIDGQASLTAADMEIGTRRTGELLNLDQMAKRFGLLLQLTSKGVAIASSSSVMEALLVNQAFCVIHCSDVVALVIEAMTYITK</sequence>
<evidence type="ECO:0000313" key="1">
    <source>
        <dbReference type="EMBL" id="CAK7335691.1"/>
    </source>
</evidence>
<dbReference type="EMBL" id="CAWUPB010000994">
    <property type="protein sequence ID" value="CAK7335691.1"/>
    <property type="molecule type" value="Genomic_DNA"/>
</dbReference>
<proteinExistence type="predicted"/>